<evidence type="ECO:0000313" key="4">
    <source>
        <dbReference type="RefSeq" id="XP_031753966.1"/>
    </source>
</evidence>
<dbReference type="PANTHER" id="PTHR21590:SF4">
    <property type="entry name" value="UPF0606 PROTEIN KIAA1549"/>
    <property type="match status" value="1"/>
</dbReference>
<dbReference type="PANTHER" id="PTHR21590">
    <property type="entry name" value="SEA DOMAIN-CONTAINING PROTEIN"/>
    <property type="match status" value="1"/>
</dbReference>
<organism evidence="3 4">
    <name type="scientific">Xenopus tropicalis</name>
    <name type="common">Western clawed frog</name>
    <name type="synonym">Silurana tropicalis</name>
    <dbReference type="NCBI Taxonomy" id="8364"/>
    <lineage>
        <taxon>Eukaryota</taxon>
        <taxon>Metazoa</taxon>
        <taxon>Chordata</taxon>
        <taxon>Craniata</taxon>
        <taxon>Vertebrata</taxon>
        <taxon>Euteleostomi</taxon>
        <taxon>Amphibia</taxon>
        <taxon>Batrachia</taxon>
        <taxon>Anura</taxon>
        <taxon>Pipoidea</taxon>
        <taxon>Pipidae</taxon>
        <taxon>Xenopodinae</taxon>
        <taxon>Xenopus</taxon>
        <taxon>Silurana</taxon>
    </lineage>
</organism>
<reference evidence="4" key="1">
    <citation type="submission" date="2025-08" db="UniProtKB">
        <authorList>
            <consortium name="RefSeq"/>
        </authorList>
    </citation>
    <scope>IDENTIFICATION</scope>
    <source>
        <strain evidence="4">Nigerian</strain>
        <tissue evidence="4">Liver and blood</tissue>
    </source>
</reference>
<feature type="region of interest" description="Disordered" evidence="1">
    <location>
        <begin position="286"/>
        <end position="314"/>
    </location>
</feature>
<keyword evidence="2" id="KW-0732">Signal</keyword>
<dbReference type="Xenbase" id="XB-GENE-29094923">
    <property type="gene designation" value="LOC116409448"/>
</dbReference>
<feature type="compositionally biased region" description="Polar residues" evidence="1">
    <location>
        <begin position="301"/>
        <end position="314"/>
    </location>
</feature>
<dbReference type="AGR" id="Xenbase:XB-GENE-29094923"/>
<sequence length="812" mass="86887">MEPGPCGAPVAWILLIVGIGLQIGRAAGEDTKSWGPLRLNGSSMLEETQNPLKTITPDEPFPFPPSLEPVSSRIIITQSPDLLQNGNYANSNTDVLVDQVLQDSTSNFQLTTSMASSPVSYNSMAADEAPPLSSTILYSSVARETGDLPITLDSSLNDPALVSPEHIVATSAGIAQETSSYGEHLSASPSLEECSSIFWTDTLSQSDIIEDTLGASSARPPTSLDAPVSKPTQTSSEGSNSLTNRNALQTLFSASPSLEECSSIFCSSIFWTDTLSQSSIIEDTLGASSARPPTSLDAPVSQPTQTSSEDSNSLTSRNALQTLFSRIWLSTAQTSLPSNPIKSGFTASFIDFSRSPLETSGDESFTVSSTPTFTFAHETLDLILDVASSKLDSESRELLETILIKPSALTGKGFLTSMVRETEVLEGSNHETFVSVFPSWPVVSLSSWQVASLDFSSLLDTSIMETPLSTLLPSLSMELEPRDFSELGNTVAKSTFMDSTFYSTDFLELESPSASTSNTHGTLASLDQSVFETVNAIKDTASTNAESVMHLSETLFPLEEPETVSSVFSSHWTVVSLLEPSSTLPLFSEEISTSLFSLEFNERSSIFSQGLSAVISTPEFSLSSSLLESSLLSTVDTIDFTPWQTSTPYLVASLTPFPSSDWGQNSSNVFSESSELWEATSSLQLESEFLFTSSSTGANSTLLPSSPFSDADTVVPSIYTSTVDYYASSDLATEAPQTLLLTTSLLSSWLPESIFVENTVVTPESTLQTQEMSVAPTISLWSTLSELSSLSESLSTLSELSLGFCSHRACPT</sequence>
<dbReference type="KEGG" id="xtr:116409448"/>
<evidence type="ECO:0000313" key="3">
    <source>
        <dbReference type="Proteomes" id="UP000008143"/>
    </source>
</evidence>
<feature type="chain" id="PRO_5035185153" evidence="2">
    <location>
        <begin position="29"/>
        <end position="812"/>
    </location>
</feature>
<dbReference type="AlphaFoldDB" id="A0A8J1JBE1"/>
<gene>
    <name evidence="4 5" type="primary">LOC116409448</name>
</gene>
<name>A0A8J1JBE1_XENTR</name>
<feature type="signal peptide" evidence="2">
    <location>
        <begin position="1"/>
        <end position="28"/>
    </location>
</feature>
<protein>
    <submittedName>
        <fullName evidence="4">Cell wall protein RBR3-like</fullName>
    </submittedName>
</protein>
<evidence type="ECO:0000256" key="1">
    <source>
        <dbReference type="SAM" id="MobiDB-lite"/>
    </source>
</evidence>
<keyword evidence="3" id="KW-1185">Reference proteome</keyword>
<feature type="compositionally biased region" description="Polar residues" evidence="1">
    <location>
        <begin position="230"/>
        <end position="242"/>
    </location>
</feature>
<evidence type="ECO:0000313" key="5">
    <source>
        <dbReference type="Xenbase" id="XB-GENE-29094923"/>
    </source>
</evidence>
<evidence type="ECO:0000256" key="2">
    <source>
        <dbReference type="SAM" id="SignalP"/>
    </source>
</evidence>
<feature type="region of interest" description="Disordered" evidence="1">
    <location>
        <begin position="214"/>
        <end position="242"/>
    </location>
</feature>
<dbReference type="Proteomes" id="UP000008143">
    <property type="component" value="Chromosome 3"/>
</dbReference>
<proteinExistence type="predicted"/>
<accession>A0A8J1JBE1</accession>
<dbReference type="RefSeq" id="XP_031753966.1">
    <property type="nucleotide sequence ID" value="XM_031898106.1"/>
</dbReference>
<dbReference type="GeneID" id="116409448"/>